<dbReference type="PANTHER" id="PTHR46986:SF1">
    <property type="entry name" value="ENDORIBONUCLEASE YBEY, CHLOROPLASTIC"/>
    <property type="match status" value="1"/>
</dbReference>
<evidence type="ECO:0000256" key="6">
    <source>
        <dbReference type="ARBA" id="ARBA00022801"/>
    </source>
</evidence>
<dbReference type="InterPro" id="IPR020549">
    <property type="entry name" value="YbeY_CS"/>
</dbReference>
<keyword evidence="5" id="KW-0255">Endonuclease</keyword>
<dbReference type="Gene3D" id="3.40.390.30">
    <property type="entry name" value="Metalloproteases ('zincins'), catalytic domain"/>
    <property type="match status" value="1"/>
</dbReference>
<comment type="similarity">
    <text evidence="2">Belongs to the endoribonuclease YbeY family.</text>
</comment>
<gene>
    <name evidence="8" type="ORF">MNBD_ALPHA12-1970</name>
</gene>
<keyword evidence="3" id="KW-0540">Nuclease</keyword>
<dbReference type="EMBL" id="UOEO01000153">
    <property type="protein sequence ID" value="VAW21009.1"/>
    <property type="molecule type" value="Genomic_DNA"/>
</dbReference>
<dbReference type="PROSITE" id="PS01306">
    <property type="entry name" value="UPF0054"/>
    <property type="match status" value="1"/>
</dbReference>
<reference evidence="8" key="1">
    <citation type="submission" date="2018-06" db="EMBL/GenBank/DDBJ databases">
        <authorList>
            <person name="Zhirakovskaya E."/>
        </authorList>
    </citation>
    <scope>NUCLEOTIDE SEQUENCE</scope>
</reference>
<dbReference type="InterPro" id="IPR002036">
    <property type="entry name" value="YbeY"/>
</dbReference>
<evidence type="ECO:0000256" key="4">
    <source>
        <dbReference type="ARBA" id="ARBA00022723"/>
    </source>
</evidence>
<organism evidence="8">
    <name type="scientific">hydrothermal vent metagenome</name>
    <dbReference type="NCBI Taxonomy" id="652676"/>
    <lineage>
        <taxon>unclassified sequences</taxon>
        <taxon>metagenomes</taxon>
        <taxon>ecological metagenomes</taxon>
    </lineage>
</organism>
<dbReference type="GO" id="GO:0046872">
    <property type="term" value="F:metal ion binding"/>
    <property type="evidence" value="ECO:0007669"/>
    <property type="project" value="UniProtKB-KW"/>
</dbReference>
<sequence length="160" mass="17779">MPFPLEIDILRHGVLWPETLAGRKLEEIISQDVFAALQISNAQMSGPAALSLLLTNDDEQQQLNKKWRGQDRSTNVLSFSQIAPFAPVSGLLGDISLAHETVVREALELQKPLCDHLSHLVVHGFLHILGYDHQTDKEASEMESLETRVLAYLAIADPYA</sequence>
<keyword evidence="7" id="KW-0862">Zinc</keyword>
<dbReference type="InterPro" id="IPR023091">
    <property type="entry name" value="MetalPrtase_cat_dom_sf_prd"/>
</dbReference>
<dbReference type="Pfam" id="PF02130">
    <property type="entry name" value="YbeY"/>
    <property type="match status" value="1"/>
</dbReference>
<dbReference type="AlphaFoldDB" id="A0A3B0U907"/>
<dbReference type="HAMAP" id="MF_00009">
    <property type="entry name" value="Endoribonucl_YbeY"/>
    <property type="match status" value="1"/>
</dbReference>
<comment type="cofactor">
    <cofactor evidence="1">
        <name>Zn(2+)</name>
        <dbReference type="ChEBI" id="CHEBI:29105"/>
    </cofactor>
</comment>
<dbReference type="SUPFAM" id="SSF55486">
    <property type="entry name" value="Metalloproteases ('zincins'), catalytic domain"/>
    <property type="match status" value="1"/>
</dbReference>
<dbReference type="GO" id="GO:0004519">
    <property type="term" value="F:endonuclease activity"/>
    <property type="evidence" value="ECO:0007669"/>
    <property type="project" value="UniProtKB-KW"/>
</dbReference>
<evidence type="ECO:0000313" key="8">
    <source>
        <dbReference type="EMBL" id="VAW21009.1"/>
    </source>
</evidence>
<dbReference type="NCBIfam" id="TIGR00043">
    <property type="entry name" value="rRNA maturation RNase YbeY"/>
    <property type="match status" value="1"/>
</dbReference>
<evidence type="ECO:0000256" key="1">
    <source>
        <dbReference type="ARBA" id="ARBA00001947"/>
    </source>
</evidence>
<protein>
    <submittedName>
        <fullName evidence="8">Metal-dependent hydrolase YbeY, involved in rRNA and/or ribosome maturation and assembly</fullName>
    </submittedName>
</protein>
<proteinExistence type="inferred from homology"/>
<evidence type="ECO:0000256" key="7">
    <source>
        <dbReference type="ARBA" id="ARBA00022833"/>
    </source>
</evidence>
<dbReference type="GO" id="GO:0006364">
    <property type="term" value="P:rRNA processing"/>
    <property type="evidence" value="ECO:0007669"/>
    <property type="project" value="InterPro"/>
</dbReference>
<accession>A0A3B0U907</accession>
<evidence type="ECO:0000256" key="2">
    <source>
        <dbReference type="ARBA" id="ARBA00010875"/>
    </source>
</evidence>
<keyword evidence="4" id="KW-0479">Metal-binding</keyword>
<evidence type="ECO:0000256" key="3">
    <source>
        <dbReference type="ARBA" id="ARBA00022722"/>
    </source>
</evidence>
<dbReference type="PANTHER" id="PTHR46986">
    <property type="entry name" value="ENDORIBONUCLEASE YBEY, CHLOROPLASTIC"/>
    <property type="match status" value="1"/>
</dbReference>
<dbReference type="GO" id="GO:0004222">
    <property type="term" value="F:metalloendopeptidase activity"/>
    <property type="evidence" value="ECO:0007669"/>
    <property type="project" value="InterPro"/>
</dbReference>
<keyword evidence="6 8" id="KW-0378">Hydrolase</keyword>
<evidence type="ECO:0000256" key="5">
    <source>
        <dbReference type="ARBA" id="ARBA00022759"/>
    </source>
</evidence>
<name>A0A3B0U907_9ZZZZ</name>